<dbReference type="InterPro" id="IPR055170">
    <property type="entry name" value="GFO_IDH_MocA-like_dom"/>
</dbReference>
<dbReference type="AlphaFoldDB" id="A0A8J4H3D2"/>
<dbReference type="SUPFAM" id="SSF55347">
    <property type="entry name" value="Glyceraldehyde-3-phosphate dehydrogenase-like, C-terminal domain"/>
    <property type="match status" value="1"/>
</dbReference>
<gene>
    <name evidence="3" type="ORF">XYCOK13_16300</name>
</gene>
<dbReference type="Pfam" id="PF22725">
    <property type="entry name" value="GFO_IDH_MocA_C3"/>
    <property type="match status" value="1"/>
</dbReference>
<sequence>MQKYRIGFIGCGEIAHMHAACLLDNGALIAGGYDFNEAAARQLADRFGGKAFADPEQLCQDRDVDAVYICTRHDSHVQYVTMAARNGKAIFCEKPLAMNAEAAAEAVEAVEKYGVPCVLGFNHRYSPGIAKLKQYLLEHQEQAQILHFQFVTAPFLKSWAGLQEQGGGVLVCLGSHVLDLVHYLAPSEVVQLQSMAVGLRLPSPYLEDAFGAVMTNEAGQFITVQAHDLGNRDFSTDPAHRINTVQAFIGDEAVVARPSQFEVWGGGRNVSERYRTDVLHAWGYQELNKRFLQRLSGENIDVPDVYAGWHAAKMVEKCRNNR</sequence>
<dbReference type="InterPro" id="IPR000683">
    <property type="entry name" value="Gfo/Idh/MocA-like_OxRdtase_N"/>
</dbReference>
<comment type="caution">
    <text evidence="3">The sequence shown here is derived from an EMBL/GenBank/DDBJ whole genome shotgun (WGS) entry which is preliminary data.</text>
</comment>
<evidence type="ECO:0000313" key="4">
    <source>
        <dbReference type="Proteomes" id="UP000677918"/>
    </source>
</evidence>
<dbReference type="SUPFAM" id="SSF51735">
    <property type="entry name" value="NAD(P)-binding Rossmann-fold domains"/>
    <property type="match status" value="1"/>
</dbReference>
<protein>
    <recommendedName>
        <fullName evidence="5">Gfo/Idh/MocA family oxidoreductase</fullName>
    </recommendedName>
</protein>
<dbReference type="Pfam" id="PF01408">
    <property type="entry name" value="GFO_IDH_MocA"/>
    <property type="match status" value="1"/>
</dbReference>
<name>A0A8J4H3D2_9BACL</name>
<reference evidence="3" key="1">
    <citation type="submission" date="2021-04" db="EMBL/GenBank/DDBJ databases">
        <title>Draft genome sequence of Xylanibacillus composti strain K13.</title>
        <authorList>
            <person name="Uke A."/>
            <person name="Chhe C."/>
            <person name="Baramee S."/>
            <person name="Kosugi A."/>
        </authorList>
    </citation>
    <scope>NUCLEOTIDE SEQUENCE</scope>
    <source>
        <strain evidence="3">K13</strain>
    </source>
</reference>
<dbReference type="InterPro" id="IPR051450">
    <property type="entry name" value="Gfo/Idh/MocA_Oxidoreductases"/>
</dbReference>
<feature type="domain" description="Gfo/Idh/MocA-like oxidoreductase N-terminal" evidence="1">
    <location>
        <begin position="5"/>
        <end position="120"/>
    </location>
</feature>
<dbReference type="Gene3D" id="3.40.50.720">
    <property type="entry name" value="NAD(P)-binding Rossmann-like Domain"/>
    <property type="match status" value="1"/>
</dbReference>
<dbReference type="EMBL" id="BOVK01000018">
    <property type="protein sequence ID" value="GIQ68806.1"/>
    <property type="molecule type" value="Genomic_DNA"/>
</dbReference>
<dbReference type="RefSeq" id="WP_213411518.1">
    <property type="nucleotide sequence ID" value="NZ_BOVK01000018.1"/>
</dbReference>
<dbReference type="PANTHER" id="PTHR43377:SF1">
    <property type="entry name" value="BILIVERDIN REDUCTASE A"/>
    <property type="match status" value="1"/>
</dbReference>
<organism evidence="3 4">
    <name type="scientific">Xylanibacillus composti</name>
    <dbReference type="NCBI Taxonomy" id="1572762"/>
    <lineage>
        <taxon>Bacteria</taxon>
        <taxon>Bacillati</taxon>
        <taxon>Bacillota</taxon>
        <taxon>Bacilli</taxon>
        <taxon>Bacillales</taxon>
        <taxon>Paenibacillaceae</taxon>
        <taxon>Xylanibacillus</taxon>
    </lineage>
</organism>
<accession>A0A8J4H3D2</accession>
<dbReference type="InterPro" id="IPR036291">
    <property type="entry name" value="NAD(P)-bd_dom_sf"/>
</dbReference>
<feature type="domain" description="GFO/IDH/MocA-like oxidoreductase" evidence="2">
    <location>
        <begin position="155"/>
        <end position="227"/>
    </location>
</feature>
<dbReference type="Gene3D" id="3.30.360.10">
    <property type="entry name" value="Dihydrodipicolinate Reductase, domain 2"/>
    <property type="match status" value="1"/>
</dbReference>
<keyword evidence="4" id="KW-1185">Reference proteome</keyword>
<evidence type="ECO:0000313" key="3">
    <source>
        <dbReference type="EMBL" id="GIQ68806.1"/>
    </source>
</evidence>
<evidence type="ECO:0000259" key="1">
    <source>
        <dbReference type="Pfam" id="PF01408"/>
    </source>
</evidence>
<dbReference type="PANTHER" id="PTHR43377">
    <property type="entry name" value="BILIVERDIN REDUCTASE A"/>
    <property type="match status" value="1"/>
</dbReference>
<dbReference type="GO" id="GO:0000166">
    <property type="term" value="F:nucleotide binding"/>
    <property type="evidence" value="ECO:0007669"/>
    <property type="project" value="InterPro"/>
</dbReference>
<proteinExistence type="predicted"/>
<evidence type="ECO:0008006" key="5">
    <source>
        <dbReference type="Google" id="ProtNLM"/>
    </source>
</evidence>
<dbReference type="Proteomes" id="UP000677918">
    <property type="component" value="Unassembled WGS sequence"/>
</dbReference>
<evidence type="ECO:0000259" key="2">
    <source>
        <dbReference type="Pfam" id="PF22725"/>
    </source>
</evidence>